<dbReference type="GO" id="GO:0016740">
    <property type="term" value="F:transferase activity"/>
    <property type="evidence" value="ECO:0007669"/>
    <property type="project" value="UniProtKB-KW"/>
</dbReference>
<protein>
    <recommendedName>
        <fullName evidence="2">Methyltransferase domain-containing protein</fullName>
    </recommendedName>
</protein>
<dbReference type="PANTHER" id="PTHR43861">
    <property type="entry name" value="TRANS-ACONITATE 2-METHYLTRANSFERASE-RELATED"/>
    <property type="match status" value="1"/>
</dbReference>
<dbReference type="SUPFAM" id="SSF53335">
    <property type="entry name" value="S-adenosyl-L-methionine-dependent methyltransferases"/>
    <property type="match status" value="1"/>
</dbReference>
<keyword evidence="1" id="KW-0808">Transferase</keyword>
<accession>A0A2H3PAA6</accession>
<dbReference type="InterPro" id="IPR041698">
    <property type="entry name" value="Methyltransf_25"/>
</dbReference>
<evidence type="ECO:0000313" key="4">
    <source>
        <dbReference type="Proteomes" id="UP000221024"/>
    </source>
</evidence>
<keyword evidence="4" id="KW-1185">Reference proteome</keyword>
<gene>
    <name evidence="3" type="ORF">CRI93_00300</name>
</gene>
<reference evidence="3 4" key="1">
    <citation type="submission" date="2017-10" db="EMBL/GenBank/DDBJ databases">
        <title>Draft genome of Longimonas halophila.</title>
        <authorList>
            <person name="Goh K.M."/>
            <person name="Shamsir M.S."/>
            <person name="Lim S.W."/>
        </authorList>
    </citation>
    <scope>NUCLEOTIDE SEQUENCE [LARGE SCALE GENOMIC DNA]</scope>
    <source>
        <strain evidence="3 4">KCTC 42399</strain>
    </source>
</reference>
<evidence type="ECO:0000256" key="1">
    <source>
        <dbReference type="ARBA" id="ARBA00022679"/>
    </source>
</evidence>
<dbReference type="EMBL" id="PDEP01000001">
    <property type="protein sequence ID" value="PEN09208.1"/>
    <property type="molecule type" value="Genomic_DNA"/>
</dbReference>
<organism evidence="3 4">
    <name type="scientific">Longimonas halophila</name>
    <dbReference type="NCBI Taxonomy" id="1469170"/>
    <lineage>
        <taxon>Bacteria</taxon>
        <taxon>Pseudomonadati</taxon>
        <taxon>Rhodothermota</taxon>
        <taxon>Rhodothermia</taxon>
        <taxon>Rhodothermales</taxon>
        <taxon>Salisaetaceae</taxon>
        <taxon>Longimonas</taxon>
    </lineage>
</organism>
<dbReference type="Gene3D" id="3.40.50.150">
    <property type="entry name" value="Vaccinia Virus protein VP39"/>
    <property type="match status" value="1"/>
</dbReference>
<dbReference type="OrthoDB" id="9804312at2"/>
<dbReference type="Pfam" id="PF13649">
    <property type="entry name" value="Methyltransf_25"/>
    <property type="match status" value="1"/>
</dbReference>
<dbReference type="Proteomes" id="UP000221024">
    <property type="component" value="Unassembled WGS sequence"/>
</dbReference>
<proteinExistence type="predicted"/>
<evidence type="ECO:0000313" key="3">
    <source>
        <dbReference type="EMBL" id="PEN09208.1"/>
    </source>
</evidence>
<dbReference type="AlphaFoldDB" id="A0A2H3PAA6"/>
<comment type="caution">
    <text evidence="3">The sequence shown here is derived from an EMBL/GenBank/DDBJ whole genome shotgun (WGS) entry which is preliminary data.</text>
</comment>
<name>A0A2H3PAA6_9BACT</name>
<dbReference type="InterPro" id="IPR029063">
    <property type="entry name" value="SAM-dependent_MTases_sf"/>
</dbReference>
<evidence type="ECO:0000259" key="2">
    <source>
        <dbReference type="Pfam" id="PF13649"/>
    </source>
</evidence>
<feature type="domain" description="Methyltransferase" evidence="2">
    <location>
        <begin position="57"/>
        <end position="149"/>
    </location>
</feature>
<dbReference type="CDD" id="cd02440">
    <property type="entry name" value="AdoMet_MTases"/>
    <property type="match status" value="1"/>
</dbReference>
<sequence length="253" mass="28704">MSSTAPASVDTNTAAFWDTVFSKGQSCPYTRVAMPDPDDAKLQRAHEHFGNLAGKTVLDIGCGSGATSLFFAQHGAQVISIDISAVAIDNLKQYCDRHSISNITPIQMPAQDIREVGPVDFVFGAMILHHIEPFEEFAATLRQTLVPRGKAFFWENNASSSFMMWCRKHLTGRFGIPKHGDAKEHPLTPREVRALDAHLDVEVEYPELLYFRMCSTYFLRGRFEAPFKALDDFFYRYAGFRKRSYRQYLLCTR</sequence>